<accession>G0U958</accession>
<dbReference type="GO" id="GO:0005739">
    <property type="term" value="C:mitochondrion"/>
    <property type="evidence" value="ECO:0007669"/>
    <property type="project" value="TreeGrafter"/>
</dbReference>
<dbReference type="EC" id="2.1.2.9" evidence="2"/>
<dbReference type="Pfam" id="PF00551">
    <property type="entry name" value="Formyl_trans_N"/>
    <property type="match status" value="1"/>
</dbReference>
<keyword evidence="2" id="KW-0808">Transferase</keyword>
<sequence>MISDSLCCRCSGVLRLFEWSGSRRWCTRARTGRAISYTRLCQSYAPINTRNLNESSSSVSCCPTDLLTPPRTPSIIFFGGDIVSLIILRALHERMRSVTCGLKPTAIKELEQKPGCDLGPQLVVVCPFLPGNPAEVCRRFSRQYPLARYCVEHNIPLVPVDHPTSLARSNTLQQLLKPRRARSSGDNTLHNSLEMFARVPHLEEEEEVNYVAGQPLEDFDVAVVASFRYFMPDKLLRRLRRTINVHPSLLPRYRGASPIFAPLLRGDSESGVSIAKLQPSQLMDGGDVLLRRMTPIPPEMTIREYFPRITQLCAATLCECLFGPPALAASNPSTEDSSFGKSNSDLVNAHNDWPKTFDALWINASRQNYHVHFTKDPFHAPMLPKDAALIRWESVNADEAYGIWRAFVGGEYFSPTVNTQLDKGATPVREQLVKRIMASVVRRRAKFDCGLSCTGGKPLFQKQSLENGYLSGDRITRAKKDSEDNASLSNSEMSGAVMKEIERQLRVRCAFTEATHPRYIPNALLEELQRLRVGGDGSALDHTMKPGSAYFPKTAEDMCAVRCREGWFVWSAAALEGSPARPVALLRKGMAMKCGVIYVGLFC</sequence>
<reference evidence="2" key="1">
    <citation type="journal article" date="2012" name="Proc. Natl. Acad. Sci. U.S.A.">
        <title>Antigenic diversity is generated by distinct evolutionary mechanisms in African trypanosome species.</title>
        <authorList>
            <person name="Jackson A.P."/>
            <person name="Berry A."/>
            <person name="Aslett M."/>
            <person name="Allison H.C."/>
            <person name="Burton P."/>
            <person name="Vavrova-Anderson J."/>
            <person name="Brown R."/>
            <person name="Browne H."/>
            <person name="Corton N."/>
            <person name="Hauser H."/>
            <person name="Gamble J."/>
            <person name="Gilderthorp R."/>
            <person name="Marcello L."/>
            <person name="McQuillan J."/>
            <person name="Otto T.D."/>
            <person name="Quail M.A."/>
            <person name="Sanders M.J."/>
            <person name="van Tonder A."/>
            <person name="Ginger M.L."/>
            <person name="Field M.C."/>
            <person name="Barry J.D."/>
            <person name="Hertz-Fowler C."/>
            <person name="Berriman M."/>
        </authorList>
    </citation>
    <scope>NUCLEOTIDE SEQUENCE</scope>
    <source>
        <strain evidence="2">Y486</strain>
    </source>
</reference>
<dbReference type="InterPro" id="IPR036477">
    <property type="entry name" value="Formyl_transf_N_sf"/>
</dbReference>
<name>G0U958_TRYVY</name>
<dbReference type="Gene3D" id="3.40.50.12230">
    <property type="match status" value="1"/>
</dbReference>
<dbReference type="GO" id="GO:0004479">
    <property type="term" value="F:methionyl-tRNA formyltransferase activity"/>
    <property type="evidence" value="ECO:0007669"/>
    <property type="project" value="UniProtKB-EC"/>
</dbReference>
<gene>
    <name evidence="2" type="ORF">TVY486_1116260</name>
</gene>
<protein>
    <submittedName>
        <fullName evidence="2">Putative methionyl-tRNA formyltransferase</fullName>
        <ecNumber evidence="2">2.1.2.9</ecNumber>
    </submittedName>
</protein>
<dbReference type="EMBL" id="HE573027">
    <property type="protein sequence ID" value="CCC54142.1"/>
    <property type="molecule type" value="Genomic_DNA"/>
</dbReference>
<dbReference type="SUPFAM" id="SSF53328">
    <property type="entry name" value="Formyltransferase"/>
    <property type="match status" value="1"/>
</dbReference>
<evidence type="ECO:0000259" key="1">
    <source>
        <dbReference type="Pfam" id="PF00551"/>
    </source>
</evidence>
<dbReference type="AlphaFoldDB" id="G0U958"/>
<organism evidence="2">
    <name type="scientific">Trypanosoma vivax (strain Y486)</name>
    <dbReference type="NCBI Taxonomy" id="1055687"/>
    <lineage>
        <taxon>Eukaryota</taxon>
        <taxon>Discoba</taxon>
        <taxon>Euglenozoa</taxon>
        <taxon>Kinetoplastea</taxon>
        <taxon>Metakinetoplastina</taxon>
        <taxon>Trypanosomatida</taxon>
        <taxon>Trypanosomatidae</taxon>
        <taxon>Trypanosoma</taxon>
        <taxon>Duttonella</taxon>
    </lineage>
</organism>
<dbReference type="InterPro" id="IPR002376">
    <property type="entry name" value="Formyl_transf_N"/>
</dbReference>
<dbReference type="OMA" id="KDPFHAP"/>
<dbReference type="PANTHER" id="PTHR11138:SF5">
    <property type="entry name" value="METHIONYL-TRNA FORMYLTRANSFERASE, MITOCHONDRIAL"/>
    <property type="match status" value="1"/>
</dbReference>
<dbReference type="VEuPathDB" id="TriTrypDB:TvY486_1116260"/>
<feature type="domain" description="Formyl transferase N-terminal" evidence="1">
    <location>
        <begin position="218"/>
        <end position="313"/>
    </location>
</feature>
<evidence type="ECO:0000313" key="2">
    <source>
        <dbReference type="EMBL" id="CCC54142.1"/>
    </source>
</evidence>
<dbReference type="PANTHER" id="PTHR11138">
    <property type="entry name" value="METHIONYL-TRNA FORMYLTRANSFERASE"/>
    <property type="match status" value="1"/>
</dbReference>
<proteinExistence type="predicted"/>